<dbReference type="SUPFAM" id="SSF53335">
    <property type="entry name" value="S-adenosyl-L-methionine-dependent methyltransferases"/>
    <property type="match status" value="1"/>
</dbReference>
<dbReference type="InterPro" id="IPR050390">
    <property type="entry name" value="C5-Methyltransferase"/>
</dbReference>
<evidence type="ECO:0000256" key="4">
    <source>
        <dbReference type="ARBA" id="ARBA00022691"/>
    </source>
</evidence>
<proteinExistence type="predicted"/>
<dbReference type="EC" id="2.1.1.37" evidence="1"/>
<dbReference type="AlphaFoldDB" id="A0A4U8UIY7"/>
<sequence length="94" mass="10872">MPQKTNGYKDAYSRIWWDKPSPTITTKFYQYCSGRHGYPEQDRALSLREGALLQTFPEDYMFFGNMASIARQIGNAVPPLMNKEIVKNCILTFL</sequence>
<keyword evidence="5" id="KW-0680">Restriction system</keyword>
<evidence type="ECO:0000313" key="8">
    <source>
        <dbReference type="Proteomes" id="UP000029920"/>
    </source>
</evidence>
<comment type="caution">
    <text evidence="7">The sequence shown here is derived from an EMBL/GenBank/DDBJ whole genome shotgun (WGS) entry which is preliminary data.</text>
</comment>
<dbReference type="Gene3D" id="3.90.120.10">
    <property type="entry name" value="DNA Methylase, subunit A, domain 2"/>
    <property type="match status" value="1"/>
</dbReference>
<keyword evidence="4" id="KW-0949">S-adenosyl-L-methionine</keyword>
<protein>
    <recommendedName>
        <fullName evidence="1">DNA (cytosine-5-)-methyltransferase</fullName>
        <ecNumber evidence="1">2.1.1.37</ecNumber>
    </recommendedName>
</protein>
<keyword evidence="3" id="KW-0808">Transferase</keyword>
<evidence type="ECO:0000256" key="6">
    <source>
        <dbReference type="ARBA" id="ARBA00047422"/>
    </source>
</evidence>
<name>A0A4U8UIY7_9HELI</name>
<dbReference type="Proteomes" id="UP000029920">
    <property type="component" value="Unassembled WGS sequence"/>
</dbReference>
<gene>
    <name evidence="7" type="ORF">LS72_004950</name>
</gene>
<dbReference type="GO" id="GO:0044027">
    <property type="term" value="P:negative regulation of gene expression via chromosomal CpG island methylation"/>
    <property type="evidence" value="ECO:0007669"/>
    <property type="project" value="TreeGrafter"/>
</dbReference>
<dbReference type="GO" id="GO:0032259">
    <property type="term" value="P:methylation"/>
    <property type="evidence" value="ECO:0007669"/>
    <property type="project" value="UniProtKB-KW"/>
</dbReference>
<evidence type="ECO:0000313" key="7">
    <source>
        <dbReference type="EMBL" id="TLE16072.1"/>
    </source>
</evidence>
<reference evidence="7 8" key="1">
    <citation type="journal article" date="2014" name="Genome Announc.">
        <title>Draft genome sequences of eight enterohepatic helicobacter species isolated from both laboratory and wild rodents.</title>
        <authorList>
            <person name="Sheh A."/>
            <person name="Shen Z."/>
            <person name="Fox J.G."/>
        </authorList>
    </citation>
    <scope>NUCLEOTIDE SEQUENCE [LARGE SCALE GENOMIC DNA]</scope>
    <source>
        <strain evidence="7 8">MIT-03-7007</strain>
    </source>
</reference>
<evidence type="ECO:0000256" key="5">
    <source>
        <dbReference type="ARBA" id="ARBA00022747"/>
    </source>
</evidence>
<dbReference type="InterPro" id="IPR001525">
    <property type="entry name" value="C5_MeTfrase"/>
</dbReference>
<dbReference type="GO" id="GO:0003886">
    <property type="term" value="F:DNA (cytosine-5-)-methyltransferase activity"/>
    <property type="evidence" value="ECO:0007669"/>
    <property type="project" value="UniProtKB-EC"/>
</dbReference>
<dbReference type="PANTHER" id="PTHR10629">
    <property type="entry name" value="CYTOSINE-SPECIFIC METHYLTRANSFERASE"/>
    <property type="match status" value="1"/>
</dbReference>
<keyword evidence="2 7" id="KW-0489">Methyltransferase</keyword>
<evidence type="ECO:0000256" key="1">
    <source>
        <dbReference type="ARBA" id="ARBA00011975"/>
    </source>
</evidence>
<evidence type="ECO:0000256" key="2">
    <source>
        <dbReference type="ARBA" id="ARBA00022603"/>
    </source>
</evidence>
<keyword evidence="8" id="KW-1185">Reference proteome</keyword>
<accession>A0A4U8UIY7</accession>
<evidence type="ECO:0000256" key="3">
    <source>
        <dbReference type="ARBA" id="ARBA00022679"/>
    </source>
</evidence>
<dbReference type="PANTHER" id="PTHR10629:SF52">
    <property type="entry name" value="DNA (CYTOSINE-5)-METHYLTRANSFERASE 1"/>
    <property type="match status" value="1"/>
</dbReference>
<dbReference type="InterPro" id="IPR029063">
    <property type="entry name" value="SAM-dependent_MTases_sf"/>
</dbReference>
<organism evidence="7 8">
    <name type="scientific">Helicobacter apodemus</name>
    <dbReference type="NCBI Taxonomy" id="135569"/>
    <lineage>
        <taxon>Bacteria</taxon>
        <taxon>Pseudomonadati</taxon>
        <taxon>Campylobacterota</taxon>
        <taxon>Epsilonproteobacteria</taxon>
        <taxon>Campylobacterales</taxon>
        <taxon>Helicobacteraceae</taxon>
        <taxon>Helicobacter</taxon>
    </lineage>
</organism>
<dbReference type="Pfam" id="PF00145">
    <property type="entry name" value="DNA_methylase"/>
    <property type="match status" value="1"/>
</dbReference>
<dbReference type="GO" id="GO:0009307">
    <property type="term" value="P:DNA restriction-modification system"/>
    <property type="evidence" value="ECO:0007669"/>
    <property type="project" value="UniProtKB-KW"/>
</dbReference>
<comment type="catalytic activity">
    <reaction evidence="6">
        <text>a 2'-deoxycytidine in DNA + S-adenosyl-L-methionine = a 5-methyl-2'-deoxycytidine in DNA + S-adenosyl-L-homocysteine + H(+)</text>
        <dbReference type="Rhea" id="RHEA:13681"/>
        <dbReference type="Rhea" id="RHEA-COMP:11369"/>
        <dbReference type="Rhea" id="RHEA-COMP:11370"/>
        <dbReference type="ChEBI" id="CHEBI:15378"/>
        <dbReference type="ChEBI" id="CHEBI:57856"/>
        <dbReference type="ChEBI" id="CHEBI:59789"/>
        <dbReference type="ChEBI" id="CHEBI:85452"/>
        <dbReference type="ChEBI" id="CHEBI:85454"/>
        <dbReference type="EC" id="2.1.1.37"/>
    </reaction>
</comment>
<dbReference type="GO" id="GO:0003677">
    <property type="term" value="F:DNA binding"/>
    <property type="evidence" value="ECO:0007669"/>
    <property type="project" value="TreeGrafter"/>
</dbReference>
<dbReference type="EMBL" id="JRPC02000010">
    <property type="protein sequence ID" value="TLE16072.1"/>
    <property type="molecule type" value="Genomic_DNA"/>
</dbReference>